<keyword evidence="9 18" id="KW-0106">Calcium</keyword>
<keyword evidence="3" id="KW-1003">Cell membrane</keyword>
<dbReference type="FunFam" id="2.60.40.60:FF:000321">
    <property type="entry name" value="Cadherin-related tumor suppressor"/>
    <property type="match status" value="1"/>
</dbReference>
<feature type="domain" description="Cadherin" evidence="25">
    <location>
        <begin position="602"/>
        <end position="709"/>
    </location>
</feature>
<feature type="domain" description="Cadherin" evidence="25">
    <location>
        <begin position="2227"/>
        <end position="2336"/>
    </location>
</feature>
<dbReference type="GO" id="GO:0007156">
    <property type="term" value="P:homophilic cell adhesion via plasma membrane adhesion molecules"/>
    <property type="evidence" value="ECO:0007669"/>
    <property type="project" value="InterPro"/>
</dbReference>
<dbReference type="PRINTS" id="PR00205">
    <property type="entry name" value="CADHERIN"/>
</dbReference>
<feature type="region of interest" description="Disordered" evidence="20">
    <location>
        <begin position="5104"/>
        <end position="5123"/>
    </location>
</feature>
<dbReference type="GO" id="GO:0035332">
    <property type="term" value="P:positive regulation of hippo signaling"/>
    <property type="evidence" value="ECO:0007669"/>
    <property type="project" value="UniProtKB-ARBA"/>
</dbReference>
<dbReference type="GO" id="GO:0016339">
    <property type="term" value="P:calcium-dependent cell-cell adhesion via plasma membrane cell adhesion molecules"/>
    <property type="evidence" value="ECO:0007669"/>
    <property type="project" value="UniProtKB-ARBA"/>
</dbReference>
<feature type="domain" description="Cadherin" evidence="25">
    <location>
        <begin position="3290"/>
        <end position="3393"/>
    </location>
</feature>
<dbReference type="FunFam" id="2.60.40.60:FF:000329">
    <property type="entry name" value="Cadherin-related tumor suppressor"/>
    <property type="match status" value="1"/>
</dbReference>
<keyword evidence="10" id="KW-0130">Cell adhesion</keyword>
<dbReference type="PROSITE" id="PS50025">
    <property type="entry name" value="LAM_G_DOMAIN"/>
    <property type="match status" value="2"/>
</dbReference>
<dbReference type="PROSITE" id="PS50268">
    <property type="entry name" value="CADHERIN_2"/>
    <property type="match status" value="33"/>
</dbReference>
<dbReference type="GO" id="GO:0005509">
    <property type="term" value="F:calcium ion binding"/>
    <property type="evidence" value="ECO:0007669"/>
    <property type="project" value="UniProtKB-UniRule"/>
</dbReference>
<dbReference type="STRING" id="69004.A0A182Q423"/>
<dbReference type="InterPro" id="IPR002126">
    <property type="entry name" value="Cadherin-like_dom"/>
</dbReference>
<reference evidence="26" key="2">
    <citation type="submission" date="2020-05" db="UniProtKB">
        <authorList>
            <consortium name="EnsemblMetazoa"/>
        </authorList>
    </citation>
    <scope>IDENTIFICATION</scope>
    <source>
        <strain evidence="26">FAR1</strain>
    </source>
</reference>
<feature type="compositionally biased region" description="Polar residues" evidence="20">
    <location>
        <begin position="5011"/>
        <end position="5046"/>
    </location>
</feature>
<dbReference type="FunFam" id="2.60.40.60:FF:000024">
    <property type="entry name" value="FAT atypical cadherin 3"/>
    <property type="match status" value="2"/>
</dbReference>
<keyword evidence="8" id="KW-0677">Repeat</keyword>
<dbReference type="FunFam" id="2.60.40.60:FF:000081">
    <property type="entry name" value="protocadherin Fat 4"/>
    <property type="match status" value="1"/>
</dbReference>
<dbReference type="FunFam" id="2.60.40.60:FF:000108">
    <property type="entry name" value="FAT atypical cadherin 4"/>
    <property type="match status" value="1"/>
</dbReference>
<dbReference type="SUPFAM" id="SSF49313">
    <property type="entry name" value="Cadherin-like"/>
    <property type="match status" value="34"/>
</dbReference>
<dbReference type="InterPro" id="IPR001881">
    <property type="entry name" value="EGF-like_Ca-bd_dom"/>
</dbReference>
<feature type="domain" description="EGF-like" evidence="24">
    <location>
        <begin position="3967"/>
        <end position="4003"/>
    </location>
</feature>
<evidence type="ECO:0000256" key="16">
    <source>
        <dbReference type="ARBA" id="ARBA00072299"/>
    </source>
</evidence>
<dbReference type="PROSITE" id="PS50026">
    <property type="entry name" value="EGF_3"/>
    <property type="match status" value="3"/>
</dbReference>
<dbReference type="PANTHER" id="PTHR24026:SF133">
    <property type="entry name" value="CADHERIN-RELATED FAMILY MEMBER 2"/>
    <property type="match status" value="1"/>
</dbReference>
<feature type="compositionally biased region" description="Low complexity" evidence="20">
    <location>
        <begin position="1187"/>
        <end position="1200"/>
    </location>
</feature>
<dbReference type="CDD" id="cd00054">
    <property type="entry name" value="EGF_CA"/>
    <property type="match status" value="3"/>
</dbReference>
<dbReference type="SMART" id="SM00112">
    <property type="entry name" value="CA"/>
    <property type="match status" value="34"/>
</dbReference>
<feature type="domain" description="Cadherin" evidence="25">
    <location>
        <begin position="3078"/>
        <end position="3184"/>
    </location>
</feature>
<keyword evidence="4 19" id="KW-0245">EGF-like domain</keyword>
<feature type="domain" description="Cadherin" evidence="25">
    <location>
        <begin position="158"/>
        <end position="271"/>
    </location>
</feature>
<dbReference type="FunFam" id="2.60.40.60:FF:000013">
    <property type="entry name" value="Cadherin EGF LAG seven-pass G-type receptor"/>
    <property type="match status" value="2"/>
</dbReference>
<dbReference type="FunFam" id="2.60.40.60:FF:000080">
    <property type="entry name" value="FAT atypical cadherin 1"/>
    <property type="match status" value="2"/>
</dbReference>
<organism evidence="26 27">
    <name type="scientific">Anopheles farauti</name>
    <dbReference type="NCBI Taxonomy" id="69004"/>
    <lineage>
        <taxon>Eukaryota</taxon>
        <taxon>Metazoa</taxon>
        <taxon>Ecdysozoa</taxon>
        <taxon>Arthropoda</taxon>
        <taxon>Hexapoda</taxon>
        <taxon>Insecta</taxon>
        <taxon>Pterygota</taxon>
        <taxon>Neoptera</taxon>
        <taxon>Endopterygota</taxon>
        <taxon>Diptera</taxon>
        <taxon>Nematocera</taxon>
        <taxon>Culicoidea</taxon>
        <taxon>Culicidae</taxon>
        <taxon>Anophelinae</taxon>
        <taxon>Anopheles</taxon>
    </lineage>
</organism>
<dbReference type="GO" id="GO:0048589">
    <property type="term" value="P:developmental growth"/>
    <property type="evidence" value="ECO:0007669"/>
    <property type="project" value="UniProtKB-ARBA"/>
</dbReference>
<keyword evidence="27" id="KW-1185">Reference proteome</keyword>
<feature type="domain" description="Cadherin" evidence="25">
    <location>
        <begin position="3185"/>
        <end position="3289"/>
    </location>
</feature>
<evidence type="ECO:0000256" key="10">
    <source>
        <dbReference type="ARBA" id="ARBA00022889"/>
    </source>
</evidence>
<feature type="region of interest" description="Disordered" evidence="20">
    <location>
        <begin position="4891"/>
        <end position="4942"/>
    </location>
</feature>
<dbReference type="InterPro" id="IPR013320">
    <property type="entry name" value="ConA-like_dom_sf"/>
</dbReference>
<keyword evidence="11 21" id="KW-1133">Transmembrane helix</keyword>
<feature type="compositionally biased region" description="Low complexity" evidence="20">
    <location>
        <begin position="4858"/>
        <end position="4870"/>
    </location>
</feature>
<dbReference type="FunFam" id="2.60.40.60:FF:000143">
    <property type="entry name" value="FAT atypical cadherin 4"/>
    <property type="match status" value="1"/>
</dbReference>
<dbReference type="FunFam" id="2.60.40.60:FF:000154">
    <property type="entry name" value="FAT atypical cadherin 4"/>
    <property type="match status" value="1"/>
</dbReference>
<evidence type="ECO:0000256" key="12">
    <source>
        <dbReference type="ARBA" id="ARBA00023136"/>
    </source>
</evidence>
<dbReference type="InterPro" id="IPR000742">
    <property type="entry name" value="EGF"/>
</dbReference>
<dbReference type="GO" id="GO:0022603">
    <property type="term" value="P:regulation of anatomical structure morphogenesis"/>
    <property type="evidence" value="ECO:0007669"/>
    <property type="project" value="UniProtKB-ARBA"/>
</dbReference>
<dbReference type="FunFam" id="2.60.40.60:FF:000340">
    <property type="entry name" value="Protocadherin Fat 4"/>
    <property type="match status" value="1"/>
</dbReference>
<feature type="domain" description="Laminin G" evidence="23">
    <location>
        <begin position="4376"/>
        <end position="4565"/>
    </location>
</feature>
<feature type="domain" description="Cadherin" evidence="25">
    <location>
        <begin position="1145"/>
        <end position="1268"/>
    </location>
</feature>
<evidence type="ECO:0000259" key="24">
    <source>
        <dbReference type="PROSITE" id="PS50026"/>
    </source>
</evidence>
<evidence type="ECO:0000256" key="5">
    <source>
        <dbReference type="ARBA" id="ARBA00022553"/>
    </source>
</evidence>
<evidence type="ECO:0000256" key="18">
    <source>
        <dbReference type="PROSITE-ProRule" id="PRU00043"/>
    </source>
</evidence>
<sequence>MYCASVVRRMLSWLVVVVTLGLLAAAAIEQVGAHSPGPGPGPGPGVVIVPRRRSSSDGAMQSRAVETRVQFNVFENEPKGAVVGYIPTKPGFTYRFNEPPREFVLDANTGEIKTNAVLDREALRADRYDLVILSSQPTYPIEVRITVLDVNDNAPEFPEPTIAVSFSESAITGTRLLLDAATDRDAGENGVTDDYRIVDGNHEEKFRLAVTTSPNGDVYYLHLETTGKLDRESRGFYALNISARDGGEPARYGYLRVNVTILDVNDNPPIFDHSDYIVSLNESVLPGTPVLQVMASDSDLGDNSKITYYLADAETQFTVDPETGVIATTEQLTCPHQNCHDGGRSCPKSCVFTVFARDHGAPRQDGRTYVTVNLVDTNDHDPVIRFQYFPPTGSFATVDENAANGSVVAAVSVVDADEGLNGDTSLRIVAGNDLQHFRLEKSPSFYIVRVNGVLDREEIGKYNLTVVAIDRGTPPRTATAHLIIHVNDVNDHEPVFEKSEYSAVLSELAPPGTYVASITATDEDTGVNAQIFYDFVAGNRDQWFRIDPASGLITTRAPLDREVLGHVELSISARDGGPNPKWAHTQLKVTILDENDEAPAFAEPLLNVTLSETAAPRTVVVSLAAVDHDQGTNGSITYSFHPSVERNYPGTFELDALSGQITTRRSLDRERVAAYTLVVVARDHGSPPQSSSATVRIAIDDANDNSPVLYPRAFFVAIAEDAPEGTIVAQMAAYDADEGENAIVQYELVGGGPTTDAALFAIDAATGVLTLRSSLRKSPKPVHRVVVACKDRGGRRAEQDAVVEVVKESLVEEIAFDGPNANGYDFRLTEDSGLQDGRDRVVTEREVGQVRTRWVSAASATGTGASNVAFTIVRGDAAANFRIHERTGVISTARSIDREQSAIYRLTVAARNGLAYGETTVNVTVLDVNDNAPAFLYEHDEIRLPENAAVGQEVYVAKAKDADTGPNSQVRFGLTSNPEGFFRIAESSGVLYLNRSIAVEPGTVLSLEISATDGGNPPLTTRTTVQVTVEDVNDHTPVFDHTSYETSLLESMPVNSRFFALAASDADVGPNGRISYAIVEGNVDGKFGIFPDGYLFVRSALDREERDYYALTVACADEGRPVPRSSSVPVIVHVIDENDNAPRFTNGTFVFSVAENEPPDTFVGKLTAVDRDIGRNAELIYTLSSMSPSSSASSAAAAPSGKEHEEDFSIDSRNGFIRTRRSFDREALGGQNFLTLEATVSDNGAVRLRDRVKIKVFITDVNDNAPVFVRAPYRVQISEGASIGTQLVRVYTHDADEGLNGDVFYYIAEGNRAERFAIDDSTGQITLARALDRETTASYRLTVVAHDASKQHRLSASTTVTIEVLDENDDAPEFTQTLSQIAIVETTPIGTELMRFRATDLDLGANAQIAFSIASGNRRDTFHIDALSGALYLHRALDYEDTQSYTLNISAADGGNPRLATTVLFVVNVIDANDNPPAFPNTAIVRQIREGIPLNTPIVTVTAEDPDSGLNGKVRYEIAHQDPQDGDGERHFGINPTTGVIHTLHAIDREAIDTYRLTVLATDQTKPPAQRLSAEKLVTVIVEDVNDNAPVFVSMNAAILPLRDTTMMEIMRIHAQDADSSSNGLVTYEMIGGNTDLFQLHRTTGVITLRKPIPKPDTRYQLSVRATDEAVQAERKSSDAYITILTTGVAGSAGGPVFAKKDLSGSVSENEPIGTSILTVSAYLNSVSDIEYYVTNVTSGTNGRQVNRLFDIDTKLGILSTAAELDREAGIEHYDVEVYAVAVGTVARTTSTRIRVNVLDKNDSPPKFQNLPLVFSVSEDLAVGQTVARITATDPDTLGKLEYTLLSGDAPKFALERETGLLRLRDTLDRETEDSYRLKVSVTDGIQSTETTITIQVTDTNDNPPVFAEPAYSFDIPENAQRGFHVGVITATDPDVGTNAAVTYTVISDWANDVFSLNPQTGIFTLTARLDYEEVQHYILVVQAQDNGYPSLSSTLTIYCNVVDLNDNAPIFDPMSYSNEIFENAPINSDVVTVSATDIDSGSNGRIEYVITAGDDNDDFLIMNNGTIRTRRSLDRETKASYSLVVTARDCAKEPEKRLSSTVQVTILLKDINDLAPEFVTPNETSVAENIPINTVIMAIKAVDRDEGRNGYVEYQLDEQAAGTASSPFTIGQADGLLRVSAQLDREAKPSYELKVTAKDRGDPPKMTQTQIRINVLDENDNSPIFDPKQYSAAIAENASIGASVLQVSATDIDEGANGRVRFSIAAGDDNRDFTISEDSGVVRVAKNLNYERKSLYAITVRAEDCAGDTDNGEVRFDTARLSITITDINDNPPTFLDSPYLAYVMENVIPPNDGYVITVRAYDADTPPFNSQVRYFLKEGDTDFFKINASTGEISLLRALDREMQEEYILTLVAMDTGSPPLTGTGTVRVMVQDINDHNPEFERQSYQATIAENQPVGARVLWPRATDRDAGLNAKIRYTLLGEHSGRFRLDAASGEITTATMLDREDVPIYHFTLMAQDSSTTEPRATIVNLTVVVQDVNDNSPAFGAPTFHVSVPDRIKPGQFVFGAKAIDRDEGVNARLLYSIVGTDAPKFHINEHSGVIEAAAELSTPLLAGGAERVFRLTIVAKDQGYEPRTATCELAIALRSAHLFPVFSYTSETQFVLPEDIADGKMVTKLAATSPKKGSVGTIRYAIAGGNIGDALRIDASTGEVAVNRGGLDYERHQQYEVWIEAADSDRPSLRSVLQLTVNVTDANDNAPVMDRAMYVAEVLEEESPSQLVTKVSASDADSEENGQITYRLRDDFESFEINTDTGEIYTTTRLDREDIAQYTLIVEAVDQGVPQLTGSATVLVNVLDKNDNPPKFTRLFSVNVTENAEIGQFVIKITSSDSDVGVNANATYIFTENLGAKFSIDSTTGNVTVAGHLDREQQDEYILKVAAVDGAWRTETPLTITIQDQNDNAPEFEHSYYSFNFRELQKPVTFVGQVIATDRDKQGPNSVISYSLQQPSDLFTIDPATGEIFSKRRIHYKHTQMEASPENSFTLTVLATDNGKPPMYTECVVNVNVVDANNNPPVFGQRAYMAPAPEGAETGQRILQLTARDELDFGVNAEVEYQLAGGNGSDRFVINKLDGWIVVGRKLSEVAPGTVYALQVRAVDRGVPPQQDEVSVTVIVTGANRFAPVFQSPSYQVIVPENEPVGSTILTVSAPDSDDGPNGMVRYSILAGNERNDFMVNSVSGAVSIRQPLDYDLVQVYQLNITAEDLGYKPKSSIAMVTITLTDINDNAPYFNQSVYDAYVAENSPANTFVYRAQAHDRDSPKNAIIHYAIVGGSGRELFAIESATGIITSRATFDYEEQDQYTLTVTAYNPDSPMRNETKVIVHVTGVNEYFPKFIQPVFHFDVSESAEVGASVGSIEATDKDAGDDGKVYYLLVGSSNDKGFSIHPGTGVLVVSRNLDRETQSRVVLTVLAKNYGGIRGNDTDEAQIIISIQDGNDPPEFQRDLYEASVSEGDPVGTKVLVVKAVDKDVRPQNNQFTFSIIGGNNDHSFKIDPQSGQIETARKLDRETVPLHKLLLGAIDTGTPPQTGTTVVRITVTDINDNGPTFDPKDTIGTVLENEPPNTLVMTLTASDPDLPPNGAPFTYQLVGGRHKSMFTLERHSGVLKTVRSLDREQTPQLELLVEVEDNGKPRKRTQHTITVNVLDQNDSPSTPRTVHVLVYVFGGGPVHGDIASVHPNDPDVTGDYRCKLLSDTSKQPVTAFTIPTGCQLRPSTPGRLPTSGHTFLVSGNDGKHPDVTSTVSVEFLHFDNATVDQSITVRFENISSTSFLANYYRNFIDIVKSSLESTDDLILYSLLDAGRALHATLAVRNTPAKGYRSKQYVIDRISRKLEAIGQLLPNVHTTIGYDPCRSSDTCTNGGVCSARIQVHSAEDNRITDSQSLVFASPPVRHDFACACPDGYTGARCDKRQDPCSPNPCHAGGQCRRQGYDFQCSCPANREGKYCQLERGDICSSGPCKNGGSCRESSDGSSFFCLCRPGYRGNQCEAVADSCRPNPCLHGGLCVSLKPGYKCSCVEGRYGRHCEKTTFGFRELSYMAFPALDAATNDISVVFATTKPDALLIYNYGVQSGGRSDFVAMEIVNGRAVFSYGGARTAITSLVVGQSTTMASGRNGSIANGEWHKITATRNGRVMSLSVSKCTDNGDYCDDCRPGDSSCYADDTGPTGTLNFNKHYLLVGGLMAADPVLERPGQVHSDDLVGCVHSVSINGRALNLSNPIKSFGIESTCQRSTGGSGPCGLGLPEDPAQPLCGPYGQCMDRWHTAMCRCGGAILSPDCYSSLDAYSLQDGAFIEFEITEKHKRMQLLESIYSGKSWIWSYDVTRSKRHDGHAAPTLTIAEDPPKYMSILFKTNKPSGVLIYAATSSKHYTAIELRQGRLSYTSHQTSYVNVSASAGGSGQSDGGSLADGNWHNVTLYSHNRVLQVLVDGRAVVPELDATGVHDFLDPYLTVLAIGNVRREYFSAGESEPMPAYFQGCLANFTINGEVQPFNGSGSIFRSVVHRGNVAQGCAWSVLGTAQVTNPLNIGITLVIVFFVMLLIGIFISFLVVRCRRQHKEKSGALGHSSTALHSKQNGTGGSTLLTGSGLVASGGLHGDGSGRGLHANDLSVVGYHSEGGDMLRGVGGHHLVGPELISKKYKERDLGATEPQRPQRPDIIEREVVSKSPPLPPPSQSHHATAPHEHTNNPSSMDLGSEYPEHYDLENASSIAPSDIDIVYHYKGYREAGGVRKYKATPPPVATAYTHHKHQTSAAAAQQQHRHSPHHAATGGPYAPRVLPPPQASQPPPSNASAHARQHQSTPLARLSPSSELSSQQPRILTLHDISGKPLQSALLATTSSSGGVGKDALHSNSERSLNSPVMSQLSGQSSSARSRSKNPGGGPSAPPNVVSVSSVVVPVGHGGMGLTAEEIERLNARPRTSSLVSTLDAVSSSSEAPARVPAPHLSHMHHSPADIDAHSSTSTDESGNDSFTCSEIEYDNNSLNGDTGASSNVVIGGKYGKGRDDSGPGRRNDVVGGAGNGVPGGGGGGGGGTGGGAGGAGGGGNGGGNGGGGGGGKGGPHLPPASSYDGFDSSFRGSLSTLVASDDDLSSHMVGIYRQPNGGGAASPSATGWDYLLNWGPNFESLMGVFKDIAELPSDVTVNGRVPNSLRIPTGVQSKPSEEYV</sequence>
<dbReference type="FunFam" id="2.10.25.10:FF:000592">
    <property type="entry name" value="Cadherin-related tumor suppressor"/>
    <property type="match status" value="1"/>
</dbReference>
<feature type="domain" description="EGF-like" evidence="24">
    <location>
        <begin position="4006"/>
        <end position="4044"/>
    </location>
</feature>
<evidence type="ECO:0000256" key="11">
    <source>
        <dbReference type="ARBA" id="ARBA00022989"/>
    </source>
</evidence>
<dbReference type="Pfam" id="PF00028">
    <property type="entry name" value="Cadherin"/>
    <property type="match status" value="33"/>
</dbReference>
<dbReference type="FunFam" id="2.60.40.60:FF:000131">
    <property type="entry name" value="FAT atypical cadherin 4"/>
    <property type="match status" value="1"/>
</dbReference>
<protein>
    <recommendedName>
        <fullName evidence="16">Protocadherin-16</fullName>
    </recommendedName>
    <alternativeName>
        <fullName evidence="17">Protein dachsous homolog 1</fullName>
    </alternativeName>
</protein>
<dbReference type="CDD" id="cd11304">
    <property type="entry name" value="Cadherin_repeat"/>
    <property type="match status" value="34"/>
</dbReference>
<feature type="domain" description="Cadherin" evidence="25">
    <location>
        <begin position="2013"/>
        <end position="2119"/>
    </location>
</feature>
<feature type="domain" description="Cadherin" evidence="25">
    <location>
        <begin position="2658"/>
        <end position="2763"/>
    </location>
</feature>
<feature type="compositionally biased region" description="Pro residues" evidence="20">
    <location>
        <begin position="4830"/>
        <end position="4842"/>
    </location>
</feature>
<dbReference type="SMART" id="SM00179">
    <property type="entry name" value="EGF_CA"/>
    <property type="match status" value="3"/>
</dbReference>
<evidence type="ECO:0000313" key="26">
    <source>
        <dbReference type="EnsemblMetazoa" id="AFAF002655-PA"/>
    </source>
</evidence>
<dbReference type="FunFam" id="2.60.40.60:FF:000101">
    <property type="entry name" value="FAT atypical cadherin 4"/>
    <property type="match status" value="1"/>
</dbReference>
<dbReference type="FunFam" id="2.60.120.200:FF:000263">
    <property type="entry name" value="Cadherin-related tumor suppressor"/>
    <property type="match status" value="1"/>
</dbReference>
<reference evidence="27" key="1">
    <citation type="submission" date="2014-01" db="EMBL/GenBank/DDBJ databases">
        <title>The Genome Sequence of Anopheles farauti FAR1 (V2).</title>
        <authorList>
            <consortium name="The Broad Institute Genomics Platform"/>
            <person name="Neafsey D.E."/>
            <person name="Besansky N."/>
            <person name="Howell P."/>
            <person name="Walton C."/>
            <person name="Young S.K."/>
            <person name="Zeng Q."/>
            <person name="Gargeya S."/>
            <person name="Fitzgerald M."/>
            <person name="Haas B."/>
            <person name="Abouelleil A."/>
            <person name="Allen A.W."/>
            <person name="Alvarado L."/>
            <person name="Arachchi H.M."/>
            <person name="Berlin A.M."/>
            <person name="Chapman S.B."/>
            <person name="Gainer-Dewar J."/>
            <person name="Goldberg J."/>
            <person name="Griggs A."/>
            <person name="Gujja S."/>
            <person name="Hansen M."/>
            <person name="Howarth C."/>
            <person name="Imamovic A."/>
            <person name="Ireland A."/>
            <person name="Larimer J."/>
            <person name="McCowan C."/>
            <person name="Murphy C."/>
            <person name="Pearson M."/>
            <person name="Poon T.W."/>
            <person name="Priest M."/>
            <person name="Roberts A."/>
            <person name="Saif S."/>
            <person name="Shea T."/>
            <person name="Sisk P."/>
            <person name="Sykes S."/>
            <person name="Wortman J."/>
            <person name="Nusbaum C."/>
            <person name="Birren B."/>
        </authorList>
    </citation>
    <scope>NUCLEOTIDE SEQUENCE [LARGE SCALE GENOMIC DNA]</scope>
    <source>
        <strain evidence="27">FAR1</strain>
    </source>
</reference>
<dbReference type="SMART" id="SM00181">
    <property type="entry name" value="EGF"/>
    <property type="match status" value="4"/>
</dbReference>
<dbReference type="FunFam" id="2.60.40.60:FF:000116">
    <property type="entry name" value="Dachsous cadherin-related 2"/>
    <property type="match status" value="1"/>
</dbReference>
<dbReference type="GO" id="GO:0042067">
    <property type="term" value="P:establishment of ommatidial planar polarity"/>
    <property type="evidence" value="ECO:0007669"/>
    <property type="project" value="UniProtKB-ARBA"/>
</dbReference>
<evidence type="ECO:0000256" key="15">
    <source>
        <dbReference type="ARBA" id="ARBA00062150"/>
    </source>
</evidence>
<feature type="domain" description="Cadherin" evidence="25">
    <location>
        <begin position="936"/>
        <end position="1039"/>
    </location>
</feature>
<dbReference type="FunFam" id="2.60.40.60:FF:000144">
    <property type="entry name" value="FAT atypical cadherin 4"/>
    <property type="match status" value="1"/>
</dbReference>
<feature type="domain" description="Cadherin" evidence="25">
    <location>
        <begin position="710"/>
        <end position="935"/>
    </location>
</feature>
<feature type="domain" description="Cadherin" evidence="25">
    <location>
        <begin position="2967"/>
        <end position="3077"/>
    </location>
</feature>
<feature type="domain" description="Cadherin" evidence="25">
    <location>
        <begin position="2444"/>
        <end position="2548"/>
    </location>
</feature>
<evidence type="ECO:0000313" key="27">
    <source>
        <dbReference type="Proteomes" id="UP000075886"/>
    </source>
</evidence>
<feature type="domain" description="Cadherin" evidence="25">
    <location>
        <begin position="2866"/>
        <end position="2966"/>
    </location>
</feature>
<dbReference type="Pfam" id="PF25374">
    <property type="entry name" value="Cadherin_FAT4_N"/>
    <property type="match status" value="1"/>
</dbReference>
<evidence type="ECO:0000256" key="22">
    <source>
        <dbReference type="SAM" id="SignalP"/>
    </source>
</evidence>
<evidence type="ECO:0000256" key="7">
    <source>
        <dbReference type="ARBA" id="ARBA00022729"/>
    </source>
</evidence>
<feature type="domain" description="Cadherin" evidence="25">
    <location>
        <begin position="497"/>
        <end position="601"/>
    </location>
</feature>
<feature type="signal peptide" evidence="22">
    <location>
        <begin position="1"/>
        <end position="25"/>
    </location>
</feature>
<dbReference type="GO" id="GO:0016477">
    <property type="term" value="P:cell migration"/>
    <property type="evidence" value="ECO:0007669"/>
    <property type="project" value="UniProtKB-ARBA"/>
</dbReference>
<comment type="caution">
    <text evidence="19">Lacks conserved residue(s) required for the propagation of feature annotation.</text>
</comment>
<dbReference type="FunFam" id="2.60.40.60:FF:000037">
    <property type="entry name" value="FAT atypical cadherin 1"/>
    <property type="match status" value="1"/>
</dbReference>
<keyword evidence="7 22" id="KW-0732">Signal</keyword>
<dbReference type="InterPro" id="IPR015919">
    <property type="entry name" value="Cadherin-like_sf"/>
</dbReference>
<dbReference type="FunFam" id="2.60.40.60:FF:000020">
    <property type="entry name" value="Dachsous cadherin-related 1b"/>
    <property type="match status" value="3"/>
</dbReference>
<feature type="compositionally biased region" description="Polar residues" evidence="20">
    <location>
        <begin position="4979"/>
        <end position="4988"/>
    </location>
</feature>
<dbReference type="Pfam" id="PF02210">
    <property type="entry name" value="Laminin_G_2"/>
    <property type="match status" value="1"/>
</dbReference>
<feature type="disulfide bond" evidence="19">
    <location>
        <begin position="3993"/>
        <end position="4002"/>
    </location>
</feature>
<dbReference type="GO" id="GO:0090251">
    <property type="term" value="P:protein localization involved in establishment of planar polarity"/>
    <property type="evidence" value="ECO:0007669"/>
    <property type="project" value="UniProtKB-ARBA"/>
</dbReference>
<dbReference type="GO" id="GO:0051239">
    <property type="term" value="P:regulation of multicellular organismal process"/>
    <property type="evidence" value="ECO:0007669"/>
    <property type="project" value="UniProtKB-ARBA"/>
</dbReference>
<dbReference type="Gene3D" id="2.10.25.10">
    <property type="entry name" value="Laminin"/>
    <property type="match status" value="4"/>
</dbReference>
<evidence type="ECO:0000256" key="13">
    <source>
        <dbReference type="ARBA" id="ARBA00023157"/>
    </source>
</evidence>
<dbReference type="EnsemblMetazoa" id="AFAF002655-RA">
    <property type="protein sequence ID" value="AFAF002655-PA"/>
    <property type="gene ID" value="AFAF002655"/>
</dbReference>
<feature type="compositionally biased region" description="Low complexity" evidence="20">
    <location>
        <begin position="4916"/>
        <end position="4926"/>
    </location>
</feature>
<dbReference type="Pfam" id="PF00054">
    <property type="entry name" value="Laminin_G_1"/>
    <property type="match status" value="1"/>
</dbReference>
<proteinExistence type="predicted"/>
<keyword evidence="13 19" id="KW-1015">Disulfide bond</keyword>
<feature type="disulfide bond" evidence="19">
    <location>
        <begin position="4015"/>
        <end position="4032"/>
    </location>
</feature>
<dbReference type="Proteomes" id="UP000075886">
    <property type="component" value="Unassembled WGS sequence"/>
</dbReference>
<dbReference type="SUPFAM" id="SSF57196">
    <property type="entry name" value="EGF/Laminin"/>
    <property type="match status" value="2"/>
</dbReference>
<dbReference type="FunFam" id="2.60.40.60:FF:000134">
    <property type="entry name" value="protocadherin Fat 4"/>
    <property type="match status" value="1"/>
</dbReference>
<feature type="region of interest" description="Disordered" evidence="20">
    <location>
        <begin position="1187"/>
        <end position="1209"/>
    </location>
</feature>
<dbReference type="PANTHER" id="PTHR24026">
    <property type="entry name" value="FAT ATYPICAL CADHERIN-RELATED"/>
    <property type="match status" value="1"/>
</dbReference>
<feature type="domain" description="Cadherin" evidence="25">
    <location>
        <begin position="3394"/>
        <end position="3499"/>
    </location>
</feature>
<evidence type="ECO:0000256" key="14">
    <source>
        <dbReference type="ARBA" id="ARBA00023180"/>
    </source>
</evidence>
<evidence type="ECO:0000256" key="1">
    <source>
        <dbReference type="ARBA" id="ARBA00004221"/>
    </source>
</evidence>
<dbReference type="VEuPathDB" id="VectorBase:AFAF002655"/>
<feature type="domain" description="Cadherin" evidence="25">
    <location>
        <begin position="3606"/>
        <end position="3713"/>
    </location>
</feature>
<dbReference type="FunFam" id="2.60.40.60:FF:000118">
    <property type="entry name" value="protocadherin Fat 4"/>
    <property type="match status" value="1"/>
</dbReference>
<feature type="disulfide bond" evidence="19">
    <location>
        <begin position="4072"/>
        <end position="4081"/>
    </location>
</feature>
<evidence type="ECO:0000256" key="2">
    <source>
        <dbReference type="ARBA" id="ARBA00004251"/>
    </source>
</evidence>
<dbReference type="GO" id="GO:0001737">
    <property type="term" value="P:establishment of imaginal disc-derived wing hair orientation"/>
    <property type="evidence" value="ECO:0007669"/>
    <property type="project" value="UniProtKB-ARBA"/>
</dbReference>
<evidence type="ECO:0000259" key="25">
    <source>
        <dbReference type="PROSITE" id="PS50268"/>
    </source>
</evidence>
<dbReference type="GO" id="GO:0016327">
    <property type="term" value="C:apicolateral plasma membrane"/>
    <property type="evidence" value="ECO:0007669"/>
    <property type="project" value="UniProtKB-ARBA"/>
</dbReference>
<keyword evidence="14" id="KW-0325">Glycoprotein</keyword>
<dbReference type="GO" id="GO:0035159">
    <property type="term" value="P:regulation of tube length, open tracheal system"/>
    <property type="evidence" value="ECO:0007669"/>
    <property type="project" value="UniProtKB-ARBA"/>
</dbReference>
<feature type="disulfide bond" evidence="19">
    <location>
        <begin position="4034"/>
        <end position="4043"/>
    </location>
</feature>
<feature type="domain" description="Cadherin" evidence="25">
    <location>
        <begin position="1269"/>
        <end position="1374"/>
    </location>
</feature>
<feature type="compositionally biased region" description="Basic and acidic residues" evidence="20">
    <location>
        <begin position="5054"/>
        <end position="5066"/>
    </location>
</feature>
<feature type="domain" description="Cadherin" evidence="25">
    <location>
        <begin position="1040"/>
        <end position="1144"/>
    </location>
</feature>
<evidence type="ECO:0000256" key="20">
    <source>
        <dbReference type="SAM" id="MobiDB-lite"/>
    </source>
</evidence>
<evidence type="ECO:0000256" key="6">
    <source>
        <dbReference type="ARBA" id="ARBA00022692"/>
    </source>
</evidence>
<dbReference type="PROSITE" id="PS00232">
    <property type="entry name" value="CADHERIN_1"/>
    <property type="match status" value="16"/>
</dbReference>
<evidence type="ECO:0000256" key="3">
    <source>
        <dbReference type="ARBA" id="ARBA00022475"/>
    </source>
</evidence>
<feature type="domain" description="Cadherin" evidence="25">
    <location>
        <begin position="1809"/>
        <end position="1907"/>
    </location>
</feature>
<feature type="region of interest" description="Disordered" evidence="20">
    <location>
        <begin position="4979"/>
        <end position="5083"/>
    </location>
</feature>
<name>A0A182Q423_9DIPT</name>
<evidence type="ECO:0000256" key="21">
    <source>
        <dbReference type="SAM" id="Phobius"/>
    </source>
</evidence>
<evidence type="ECO:0000259" key="23">
    <source>
        <dbReference type="PROSITE" id="PS50025"/>
    </source>
</evidence>
<dbReference type="InterPro" id="IPR001791">
    <property type="entry name" value="Laminin_G"/>
</dbReference>
<dbReference type="FunFam" id="2.10.25.10:FF:000709">
    <property type="entry name" value="Protocadherin Fat 4"/>
    <property type="match status" value="1"/>
</dbReference>
<dbReference type="SMART" id="SM00282">
    <property type="entry name" value="LamG"/>
    <property type="match status" value="2"/>
</dbReference>
<dbReference type="GO" id="GO:0016324">
    <property type="term" value="C:apical plasma membrane"/>
    <property type="evidence" value="ECO:0007669"/>
    <property type="project" value="UniProtKB-SubCell"/>
</dbReference>
<evidence type="ECO:0000256" key="17">
    <source>
        <dbReference type="ARBA" id="ARBA00079083"/>
    </source>
</evidence>
<dbReference type="FunFam" id="2.60.40.60:FF:000029">
    <property type="entry name" value="Cadherin EGF LAG seven-pass G-type receptor 3"/>
    <property type="match status" value="1"/>
</dbReference>
<dbReference type="FunFam" id="2.60.40.60:FF:000106">
    <property type="entry name" value="FAT atypical cadherin 4"/>
    <property type="match status" value="1"/>
</dbReference>
<dbReference type="SUPFAM" id="SSF49899">
    <property type="entry name" value="Concanavalin A-like lectins/glucanases"/>
    <property type="match status" value="2"/>
</dbReference>
<feature type="domain" description="Cadherin" evidence="25">
    <location>
        <begin position="2119"/>
        <end position="2226"/>
    </location>
</feature>
<keyword evidence="5" id="KW-0597">Phosphoprotein</keyword>
<feature type="domain" description="Cadherin" evidence="25">
    <location>
        <begin position="2549"/>
        <end position="2656"/>
    </location>
</feature>
<dbReference type="EMBL" id="AXCN02000871">
    <property type="status" value="NOT_ANNOTATED_CDS"/>
    <property type="molecule type" value="Genomic_DNA"/>
</dbReference>
<dbReference type="FunFam" id="2.60.40.60:FF:000035">
    <property type="entry name" value="Protocadherin Fat 3"/>
    <property type="match status" value="1"/>
</dbReference>
<evidence type="ECO:0000256" key="19">
    <source>
        <dbReference type="PROSITE-ProRule" id="PRU00076"/>
    </source>
</evidence>
<feature type="domain" description="Cadherin" evidence="25">
    <location>
        <begin position="1610"/>
        <end position="1698"/>
    </location>
</feature>
<dbReference type="FunFam" id="2.60.40.60:FF:000033">
    <property type="entry name" value="FAT atypical cadherin 1"/>
    <property type="match status" value="3"/>
</dbReference>
<dbReference type="PROSITE" id="PS01186">
    <property type="entry name" value="EGF_2"/>
    <property type="match status" value="2"/>
</dbReference>
<feature type="domain" description="Cadherin" evidence="25">
    <location>
        <begin position="1480"/>
        <end position="1592"/>
    </location>
</feature>
<evidence type="ECO:0000256" key="8">
    <source>
        <dbReference type="ARBA" id="ARBA00022737"/>
    </source>
</evidence>
<comment type="subcellular location">
    <subcellularLocation>
        <location evidence="1">Apical cell membrane</location>
    </subcellularLocation>
    <subcellularLocation>
        <location evidence="2">Cell membrane</location>
        <topology evidence="2">Single-pass type I membrane protein</topology>
    </subcellularLocation>
</comment>
<feature type="region of interest" description="Disordered" evidence="20">
    <location>
        <begin position="33"/>
        <end position="61"/>
    </location>
</feature>
<feature type="domain" description="Cadherin" evidence="25">
    <location>
        <begin position="1375"/>
        <end position="1479"/>
    </location>
</feature>
<feature type="region of interest" description="Disordered" evidence="20">
    <location>
        <begin position="4717"/>
        <end position="4751"/>
    </location>
</feature>
<feature type="domain" description="Cadherin" evidence="25">
    <location>
        <begin position="57"/>
        <end position="157"/>
    </location>
</feature>
<dbReference type="GO" id="GO:0048638">
    <property type="term" value="P:regulation of developmental growth"/>
    <property type="evidence" value="ECO:0007669"/>
    <property type="project" value="UniProtKB-ARBA"/>
</dbReference>
<comment type="subunit">
    <text evidence="15">Heterophilic interaction with FAT4; this interaction affects their respective protein levels.</text>
</comment>
<feature type="domain" description="Cadherin" evidence="25">
    <location>
        <begin position="1699"/>
        <end position="1808"/>
    </location>
</feature>
<dbReference type="Pfam" id="PF00008">
    <property type="entry name" value="EGF"/>
    <property type="match status" value="2"/>
</dbReference>
<dbReference type="Gene3D" id="2.60.40.60">
    <property type="entry name" value="Cadherins"/>
    <property type="match status" value="34"/>
</dbReference>
<dbReference type="Gene3D" id="2.60.120.200">
    <property type="match status" value="2"/>
</dbReference>
<dbReference type="FunFam" id="2.60.120.200:FF:000207">
    <property type="entry name" value="Cadherin-related tumor suppressor"/>
    <property type="match status" value="1"/>
</dbReference>
<evidence type="ECO:0000256" key="9">
    <source>
        <dbReference type="ARBA" id="ARBA00022837"/>
    </source>
</evidence>
<feature type="chain" id="PRO_5008132182" description="Protocadherin-16" evidence="22">
    <location>
        <begin position="26"/>
        <end position="5218"/>
    </location>
</feature>
<feature type="transmembrane region" description="Helical" evidence="21">
    <location>
        <begin position="4581"/>
        <end position="4604"/>
    </location>
</feature>
<feature type="compositionally biased region" description="Gly residues" evidence="20">
    <location>
        <begin position="5069"/>
        <end position="5083"/>
    </location>
</feature>
<accession>A0A182Q423</accession>
<dbReference type="GO" id="GO:0007157">
    <property type="term" value="P:heterophilic cell-cell adhesion via plasma membrane cell adhesion molecules"/>
    <property type="evidence" value="ECO:0007669"/>
    <property type="project" value="UniProtKB-ARBA"/>
</dbReference>
<dbReference type="FunFam" id="2.10.25.10:FF:000594">
    <property type="entry name" value="cadherin-related tumor suppressor"/>
    <property type="match status" value="1"/>
</dbReference>
<feature type="domain" description="Laminin G" evidence="23">
    <location>
        <begin position="4083"/>
        <end position="4284"/>
    </location>
</feature>
<feature type="domain" description="EGF-like" evidence="24">
    <location>
        <begin position="4046"/>
        <end position="4082"/>
    </location>
</feature>
<dbReference type="PROSITE" id="PS00022">
    <property type="entry name" value="EGF_1"/>
    <property type="match status" value="4"/>
</dbReference>
<dbReference type="FunFam" id="2.60.40.60:FF:000007">
    <property type="entry name" value="Protocadherin alpha 2"/>
    <property type="match status" value="1"/>
</dbReference>
<dbReference type="FunFam" id="2.60.40.60:FF:000039">
    <property type="entry name" value="FAT atypical cadherin 3"/>
    <property type="match status" value="1"/>
</dbReference>
<feature type="region of interest" description="Disordered" evidence="20">
    <location>
        <begin position="4795"/>
        <end position="4870"/>
    </location>
</feature>
<feature type="domain" description="Cadherin" evidence="25">
    <location>
        <begin position="2337"/>
        <end position="2443"/>
    </location>
</feature>
<keyword evidence="6 21" id="KW-0812">Transmembrane</keyword>
<dbReference type="FunFam" id="2.60.40.60:FF:000286">
    <property type="entry name" value="Cadherin-related tumor suppressor"/>
    <property type="match status" value="1"/>
</dbReference>
<feature type="domain" description="Cadherin" evidence="25">
    <location>
        <begin position="3500"/>
        <end position="3605"/>
    </location>
</feature>
<feature type="domain" description="Cadherin" evidence="25">
    <location>
        <begin position="1908"/>
        <end position="2012"/>
    </location>
</feature>
<keyword evidence="12 21" id="KW-0472">Membrane</keyword>
<feature type="domain" description="Cadherin" evidence="25">
    <location>
        <begin position="272"/>
        <end position="384"/>
    </location>
</feature>
<dbReference type="CDD" id="cd00110">
    <property type="entry name" value="LamG"/>
    <property type="match status" value="2"/>
</dbReference>
<feature type="domain" description="Cadherin" evidence="25">
    <location>
        <begin position="390"/>
        <end position="496"/>
    </location>
</feature>
<evidence type="ECO:0000256" key="4">
    <source>
        <dbReference type="ARBA" id="ARBA00022536"/>
    </source>
</evidence>
<dbReference type="FunFam" id="2.10.25.10:FF:000768">
    <property type="entry name" value="Cadherin-related tumor suppressor"/>
    <property type="match status" value="1"/>
</dbReference>
<feature type="domain" description="Cadherin" evidence="25">
    <location>
        <begin position="2764"/>
        <end position="2866"/>
    </location>
</feature>
<dbReference type="InterPro" id="IPR020894">
    <property type="entry name" value="Cadherin_CS"/>
</dbReference>